<evidence type="ECO:0000256" key="1">
    <source>
        <dbReference type="ARBA" id="ARBA00022679"/>
    </source>
</evidence>
<dbReference type="Proteomes" id="UP001341281">
    <property type="component" value="Chromosome 05"/>
</dbReference>
<dbReference type="PANTHER" id="PTHR37984:SF5">
    <property type="entry name" value="PROTEIN NYNRIN-LIKE"/>
    <property type="match status" value="1"/>
</dbReference>
<dbReference type="FunFam" id="1.10.340.70:FF:000001">
    <property type="entry name" value="Retrovirus-related Pol polyprotein from transposon gypsy-like Protein"/>
    <property type="match status" value="1"/>
</dbReference>
<dbReference type="Pfam" id="PF17921">
    <property type="entry name" value="Integrase_H2C2"/>
    <property type="match status" value="1"/>
</dbReference>
<dbReference type="InterPro" id="IPR001584">
    <property type="entry name" value="Integrase_cat-core"/>
</dbReference>
<dbReference type="InterPro" id="IPR043502">
    <property type="entry name" value="DNA/RNA_pol_sf"/>
</dbReference>
<dbReference type="Pfam" id="PF00078">
    <property type="entry name" value="RVT_1"/>
    <property type="match status" value="1"/>
</dbReference>
<keyword evidence="10" id="KW-1185">Reference proteome</keyword>
<feature type="domain" description="Integrase catalytic" evidence="8">
    <location>
        <begin position="423"/>
        <end position="528"/>
    </location>
</feature>
<dbReference type="AlphaFoldDB" id="A0AAQ3TN31"/>
<evidence type="ECO:0000313" key="9">
    <source>
        <dbReference type="EMBL" id="WVZ76186.1"/>
    </source>
</evidence>
<evidence type="ECO:0008006" key="11">
    <source>
        <dbReference type="Google" id="ProtNLM"/>
    </source>
</evidence>
<gene>
    <name evidence="9" type="ORF">U9M48_024178</name>
</gene>
<dbReference type="FunFam" id="3.10.20.370:FF:000001">
    <property type="entry name" value="Retrovirus-related Pol polyprotein from transposon 17.6-like protein"/>
    <property type="match status" value="1"/>
</dbReference>
<dbReference type="EMBL" id="CP144749">
    <property type="protein sequence ID" value="WVZ76186.1"/>
    <property type="molecule type" value="Genomic_DNA"/>
</dbReference>
<dbReference type="CDD" id="cd09274">
    <property type="entry name" value="RNase_HI_RT_Ty3"/>
    <property type="match status" value="1"/>
</dbReference>
<dbReference type="Pfam" id="PF17917">
    <property type="entry name" value="RT_RNaseH"/>
    <property type="match status" value="1"/>
</dbReference>
<dbReference type="Gene3D" id="3.30.70.270">
    <property type="match status" value="2"/>
</dbReference>
<organism evidence="9 10">
    <name type="scientific">Paspalum notatum var. saurae</name>
    <dbReference type="NCBI Taxonomy" id="547442"/>
    <lineage>
        <taxon>Eukaryota</taxon>
        <taxon>Viridiplantae</taxon>
        <taxon>Streptophyta</taxon>
        <taxon>Embryophyta</taxon>
        <taxon>Tracheophyta</taxon>
        <taxon>Spermatophyta</taxon>
        <taxon>Magnoliopsida</taxon>
        <taxon>Liliopsida</taxon>
        <taxon>Poales</taxon>
        <taxon>Poaceae</taxon>
        <taxon>PACMAD clade</taxon>
        <taxon>Panicoideae</taxon>
        <taxon>Andropogonodae</taxon>
        <taxon>Paspaleae</taxon>
        <taxon>Paspalinae</taxon>
        <taxon>Paspalum</taxon>
    </lineage>
</organism>
<dbReference type="GO" id="GO:0015074">
    <property type="term" value="P:DNA integration"/>
    <property type="evidence" value="ECO:0007669"/>
    <property type="project" value="InterPro"/>
</dbReference>
<dbReference type="InterPro" id="IPR041588">
    <property type="entry name" value="Integrase_H2C2"/>
</dbReference>
<keyword evidence="2" id="KW-0548">Nucleotidyltransferase</keyword>
<dbReference type="InterPro" id="IPR050951">
    <property type="entry name" value="Retrovirus_Pol_polyprotein"/>
</dbReference>
<dbReference type="InterPro" id="IPR012337">
    <property type="entry name" value="RNaseH-like_sf"/>
</dbReference>
<dbReference type="InterPro" id="IPR036397">
    <property type="entry name" value="RNaseH_sf"/>
</dbReference>
<dbReference type="GO" id="GO:0016787">
    <property type="term" value="F:hydrolase activity"/>
    <property type="evidence" value="ECO:0007669"/>
    <property type="project" value="UniProtKB-KW"/>
</dbReference>
<dbReference type="Gene3D" id="1.10.340.70">
    <property type="match status" value="1"/>
</dbReference>
<name>A0AAQ3TN31_PASNO</name>
<accession>A0AAQ3TN31</accession>
<evidence type="ECO:0000256" key="6">
    <source>
        <dbReference type="ARBA" id="ARBA00022918"/>
    </source>
</evidence>
<dbReference type="SUPFAM" id="SSF56672">
    <property type="entry name" value="DNA/RNA polymerases"/>
    <property type="match status" value="1"/>
</dbReference>
<evidence type="ECO:0000256" key="3">
    <source>
        <dbReference type="ARBA" id="ARBA00022722"/>
    </source>
</evidence>
<keyword evidence="3" id="KW-0540">Nuclease</keyword>
<dbReference type="PROSITE" id="PS50878">
    <property type="entry name" value="RT_POL"/>
    <property type="match status" value="1"/>
</dbReference>
<dbReference type="GO" id="GO:0003964">
    <property type="term" value="F:RNA-directed DNA polymerase activity"/>
    <property type="evidence" value="ECO:0007669"/>
    <property type="project" value="UniProtKB-KW"/>
</dbReference>
<dbReference type="PANTHER" id="PTHR37984">
    <property type="entry name" value="PROTEIN CBG26694"/>
    <property type="match status" value="1"/>
</dbReference>
<proteinExistence type="predicted"/>
<dbReference type="InterPro" id="IPR041373">
    <property type="entry name" value="RT_RNaseH"/>
</dbReference>
<evidence type="ECO:0000256" key="4">
    <source>
        <dbReference type="ARBA" id="ARBA00022759"/>
    </source>
</evidence>
<dbReference type="InterPro" id="IPR043128">
    <property type="entry name" value="Rev_trsase/Diguanyl_cyclase"/>
</dbReference>
<dbReference type="CDD" id="cd01647">
    <property type="entry name" value="RT_LTR"/>
    <property type="match status" value="1"/>
</dbReference>
<keyword evidence="4" id="KW-0255">Endonuclease</keyword>
<dbReference type="PROSITE" id="PS50994">
    <property type="entry name" value="INTEGRASE"/>
    <property type="match status" value="1"/>
</dbReference>
<evidence type="ECO:0000313" key="10">
    <source>
        <dbReference type="Proteomes" id="UP001341281"/>
    </source>
</evidence>
<keyword evidence="1" id="KW-0808">Transferase</keyword>
<keyword evidence="5" id="KW-0378">Hydrolase</keyword>
<dbReference type="SUPFAM" id="SSF53098">
    <property type="entry name" value="Ribonuclease H-like"/>
    <property type="match status" value="1"/>
</dbReference>
<evidence type="ECO:0000256" key="2">
    <source>
        <dbReference type="ARBA" id="ARBA00022695"/>
    </source>
</evidence>
<evidence type="ECO:0000259" key="8">
    <source>
        <dbReference type="PROSITE" id="PS50994"/>
    </source>
</evidence>
<dbReference type="Gene3D" id="3.30.420.10">
    <property type="entry name" value="Ribonuclease H-like superfamily/Ribonuclease H"/>
    <property type="match status" value="1"/>
</dbReference>
<sequence>MSFGLTNAPAFFMYMMNSVFMNELDKFVVVFIDDILIYSKNEKEHEEHLRVVLTRLREHKLYAKFSKCAFVGFRGIFVEKGVAVDPSKVKDVLNWKQPETVTEIRSFLGLAGYYRRFIKDFSKIAKPMTSLTKKNVKFVWVLAQPDVTKPFDVYCDASGQGRGCVLMQEGRVIAYASRQLRKHETNYSTHDLELAAVVHALKIWRHYLLGNTCHIYTDHKSLKYIFTQPELNMRQRRWLELIKDYDLEIHYHPGKANVVADALSRRAHCNVIEVQPTARVICWEMDEIEMPVEFLVELYNISIEPTLRDLIVEAQKHDPGMAHIREGIAEAKRDCFTLDNQGVLWFKNRLVVPKDMELRKKILEEAHKSVLAMHPGSNKMYQDLKQRFWWTRMKREIAKYVSECHVCKRVKADHLKPAGMLHPLNIPAWKWEDIHMDFVVGLPRTQKGYDSIWVIIDRFTKSAHFIPVKTSYTAATYAELYIARIVSLHGVPVTITSDRGSVFVSHFGSSYEVSRHKVDPRLAVPPSY</sequence>
<dbReference type="GO" id="GO:0003676">
    <property type="term" value="F:nucleic acid binding"/>
    <property type="evidence" value="ECO:0007669"/>
    <property type="project" value="InterPro"/>
</dbReference>
<dbReference type="GO" id="GO:0004519">
    <property type="term" value="F:endonuclease activity"/>
    <property type="evidence" value="ECO:0007669"/>
    <property type="project" value="UniProtKB-KW"/>
</dbReference>
<evidence type="ECO:0000259" key="7">
    <source>
        <dbReference type="PROSITE" id="PS50878"/>
    </source>
</evidence>
<reference evidence="9 10" key="1">
    <citation type="submission" date="2024-02" db="EMBL/GenBank/DDBJ databases">
        <title>High-quality chromosome-scale genome assembly of Pensacola bahiagrass (Paspalum notatum Flugge var. saurae).</title>
        <authorList>
            <person name="Vega J.M."/>
            <person name="Podio M."/>
            <person name="Orjuela J."/>
            <person name="Siena L.A."/>
            <person name="Pessino S.C."/>
            <person name="Combes M.C."/>
            <person name="Mariac C."/>
            <person name="Albertini E."/>
            <person name="Pupilli F."/>
            <person name="Ortiz J.P.A."/>
            <person name="Leblanc O."/>
        </authorList>
    </citation>
    <scope>NUCLEOTIDE SEQUENCE [LARGE SCALE GENOMIC DNA]</scope>
    <source>
        <strain evidence="9">R1</strain>
        <tissue evidence="9">Leaf</tissue>
    </source>
</reference>
<feature type="domain" description="Reverse transcriptase" evidence="7">
    <location>
        <begin position="1"/>
        <end position="84"/>
    </location>
</feature>
<protein>
    <recommendedName>
        <fullName evidence="11">Polyprotein</fullName>
    </recommendedName>
</protein>
<dbReference type="InterPro" id="IPR000477">
    <property type="entry name" value="RT_dom"/>
</dbReference>
<keyword evidence="6" id="KW-0695">RNA-directed DNA polymerase</keyword>
<dbReference type="Gene3D" id="3.10.20.370">
    <property type="match status" value="1"/>
</dbReference>
<dbReference type="FunFam" id="3.30.70.270:FF:000020">
    <property type="entry name" value="Transposon Tf2-6 polyprotein-like Protein"/>
    <property type="match status" value="1"/>
</dbReference>
<evidence type="ECO:0000256" key="5">
    <source>
        <dbReference type="ARBA" id="ARBA00022801"/>
    </source>
</evidence>